<gene>
    <name evidence="1" type="ORF">SAMN05421812_1286</name>
</gene>
<keyword evidence="2" id="KW-1185">Reference proteome</keyword>
<name>A0A239PFU3_9ACTN</name>
<evidence type="ECO:0000313" key="2">
    <source>
        <dbReference type="Proteomes" id="UP000198362"/>
    </source>
</evidence>
<proteinExistence type="predicted"/>
<dbReference type="Proteomes" id="UP000198362">
    <property type="component" value="Unassembled WGS sequence"/>
</dbReference>
<dbReference type="EMBL" id="FZPH01000028">
    <property type="protein sequence ID" value="SNT65860.1"/>
    <property type="molecule type" value="Genomic_DNA"/>
</dbReference>
<evidence type="ECO:0000313" key="1">
    <source>
        <dbReference type="EMBL" id="SNT65860.1"/>
    </source>
</evidence>
<dbReference type="RefSeq" id="WP_089255529.1">
    <property type="nucleotide sequence ID" value="NZ_FZPH01000028.1"/>
</dbReference>
<protein>
    <submittedName>
        <fullName evidence="1">Uncharacterized protein</fullName>
    </submittedName>
</protein>
<organism evidence="1 2">
    <name type="scientific">Asanoa hainanensis</name>
    <dbReference type="NCBI Taxonomy" id="560556"/>
    <lineage>
        <taxon>Bacteria</taxon>
        <taxon>Bacillati</taxon>
        <taxon>Actinomycetota</taxon>
        <taxon>Actinomycetes</taxon>
        <taxon>Micromonosporales</taxon>
        <taxon>Micromonosporaceae</taxon>
        <taxon>Asanoa</taxon>
    </lineage>
</organism>
<sequence>MGYVIIRPAADADEYVIWCTGTEQPLAVGDRDEIAADVAALEPDRGDIVARLDHVDLHGSSMTAYPFGWWDHGAFLYQHGRGLLPRNRLGEAARLLAAADHDTAADDLLDPVDAGAEAPGGD</sequence>
<dbReference type="AlphaFoldDB" id="A0A239PFU3"/>
<dbReference type="OrthoDB" id="4567621at2"/>
<accession>A0A239PFU3</accession>
<reference evidence="1 2" key="1">
    <citation type="submission" date="2017-06" db="EMBL/GenBank/DDBJ databases">
        <authorList>
            <person name="Kim H.J."/>
            <person name="Triplett B.A."/>
        </authorList>
    </citation>
    <scope>NUCLEOTIDE SEQUENCE [LARGE SCALE GENOMIC DNA]</scope>
    <source>
        <strain evidence="1 2">CGMCC 4.5593</strain>
    </source>
</reference>